<dbReference type="EMBL" id="MU006776">
    <property type="protein sequence ID" value="KAF2646654.1"/>
    <property type="molecule type" value="Genomic_DNA"/>
</dbReference>
<dbReference type="Proteomes" id="UP000799753">
    <property type="component" value="Unassembled WGS sequence"/>
</dbReference>
<accession>A0A6A6SKC3</accession>
<reference evidence="1" key="1">
    <citation type="journal article" date="2020" name="Stud. Mycol.">
        <title>101 Dothideomycetes genomes: a test case for predicting lifestyles and emergence of pathogens.</title>
        <authorList>
            <person name="Haridas S."/>
            <person name="Albert R."/>
            <person name="Binder M."/>
            <person name="Bloem J."/>
            <person name="Labutti K."/>
            <person name="Salamov A."/>
            <person name="Andreopoulos B."/>
            <person name="Baker S."/>
            <person name="Barry K."/>
            <person name="Bills G."/>
            <person name="Bluhm B."/>
            <person name="Cannon C."/>
            <person name="Castanera R."/>
            <person name="Culley D."/>
            <person name="Daum C."/>
            <person name="Ezra D."/>
            <person name="Gonzalez J."/>
            <person name="Henrissat B."/>
            <person name="Kuo A."/>
            <person name="Liang C."/>
            <person name="Lipzen A."/>
            <person name="Lutzoni F."/>
            <person name="Magnuson J."/>
            <person name="Mondo S."/>
            <person name="Nolan M."/>
            <person name="Ohm R."/>
            <person name="Pangilinan J."/>
            <person name="Park H.-J."/>
            <person name="Ramirez L."/>
            <person name="Alfaro M."/>
            <person name="Sun H."/>
            <person name="Tritt A."/>
            <person name="Yoshinaga Y."/>
            <person name="Zwiers L.-H."/>
            <person name="Turgeon B."/>
            <person name="Goodwin S."/>
            <person name="Spatafora J."/>
            <person name="Crous P."/>
            <person name="Grigoriev I."/>
        </authorList>
    </citation>
    <scope>NUCLEOTIDE SEQUENCE</scope>
    <source>
        <strain evidence="1">CBS 473.64</strain>
    </source>
</reference>
<organism evidence="1 2">
    <name type="scientific">Massarina eburnea CBS 473.64</name>
    <dbReference type="NCBI Taxonomy" id="1395130"/>
    <lineage>
        <taxon>Eukaryota</taxon>
        <taxon>Fungi</taxon>
        <taxon>Dikarya</taxon>
        <taxon>Ascomycota</taxon>
        <taxon>Pezizomycotina</taxon>
        <taxon>Dothideomycetes</taxon>
        <taxon>Pleosporomycetidae</taxon>
        <taxon>Pleosporales</taxon>
        <taxon>Massarineae</taxon>
        <taxon>Massarinaceae</taxon>
        <taxon>Massarina</taxon>
    </lineage>
</organism>
<evidence type="ECO:0000313" key="2">
    <source>
        <dbReference type="Proteomes" id="UP000799753"/>
    </source>
</evidence>
<sequence>IAESPHAIPNYDGPGNWMPSDRQGANVRIAGGVGGATWYCDRQKIRPVPGLPHGCQFYNACSLYYSAGRGILTLPLDITTKMNNDWHSWKSLTFDHYTSDYSSYLTGAGQQSMLRIQRHDQTWPALLLPNTYHAETFTNAPQYGGLKGELPILLGLYALSTLRDLLPIALPTFFGGGAWQRGVVVHVWTCPPNWAGGSTPHDLETYESGAWGKYFN</sequence>
<feature type="non-terminal residue" evidence="1">
    <location>
        <position position="1"/>
    </location>
</feature>
<dbReference type="OrthoDB" id="5243686at2759"/>
<proteinExistence type="predicted"/>
<keyword evidence="2" id="KW-1185">Reference proteome</keyword>
<name>A0A6A6SKC3_9PLEO</name>
<evidence type="ECO:0000313" key="1">
    <source>
        <dbReference type="EMBL" id="KAF2646654.1"/>
    </source>
</evidence>
<gene>
    <name evidence="1" type="ORF">P280DRAFT_387058</name>
</gene>
<dbReference type="AlphaFoldDB" id="A0A6A6SKC3"/>
<protein>
    <submittedName>
        <fullName evidence="1">Uncharacterized protein</fullName>
    </submittedName>
</protein>